<dbReference type="SMART" id="SM00388">
    <property type="entry name" value="HisKA"/>
    <property type="match status" value="1"/>
</dbReference>
<dbReference type="PANTHER" id="PTHR45339">
    <property type="entry name" value="HYBRID SIGNAL TRANSDUCTION HISTIDINE KINASE J"/>
    <property type="match status" value="1"/>
</dbReference>
<protein>
    <recommendedName>
        <fullName evidence="12">Circadian input-output histidine kinase CikA</fullName>
        <ecNumber evidence="3">2.7.13.3</ecNumber>
    </recommendedName>
    <alternativeName>
        <fullName evidence="11">Sensory/regulatory protein RpfC</fullName>
    </alternativeName>
</protein>
<dbReference type="PROSITE" id="PS50110">
    <property type="entry name" value="RESPONSE_REGULATORY"/>
    <property type="match status" value="2"/>
</dbReference>
<gene>
    <name evidence="17" type="ORF">DA73_0400032280</name>
</gene>
<dbReference type="RefSeq" id="WP_038079939.1">
    <property type="nucleotide sequence ID" value="NZ_JHEG04000001.1"/>
</dbReference>
<comment type="catalytic activity">
    <reaction evidence="1">
        <text>ATP + protein L-histidine = ADP + protein N-phospho-L-histidine.</text>
        <dbReference type="EC" id="2.7.13.3"/>
    </reaction>
</comment>
<dbReference type="FunFam" id="3.30.565.10:FF:000010">
    <property type="entry name" value="Sensor histidine kinase RcsC"/>
    <property type="match status" value="1"/>
</dbReference>
<dbReference type="Gene3D" id="3.30.565.10">
    <property type="entry name" value="Histidine kinase-like ATPase, C-terminal domain"/>
    <property type="match status" value="1"/>
</dbReference>
<dbReference type="SMART" id="SM00387">
    <property type="entry name" value="HATPase_c"/>
    <property type="match status" value="1"/>
</dbReference>
<evidence type="ECO:0000256" key="13">
    <source>
        <dbReference type="PROSITE-ProRule" id="PRU00169"/>
    </source>
</evidence>
<dbReference type="PROSITE" id="PS50046">
    <property type="entry name" value="PHYTOCHROME_2"/>
    <property type="match status" value="1"/>
</dbReference>
<evidence type="ECO:0000256" key="7">
    <source>
        <dbReference type="ARBA" id="ARBA00022777"/>
    </source>
</evidence>
<dbReference type="InterPro" id="IPR036890">
    <property type="entry name" value="HATPase_C_sf"/>
</dbReference>
<dbReference type="InterPro" id="IPR001789">
    <property type="entry name" value="Sig_transdc_resp-reg_receiver"/>
</dbReference>
<dbReference type="InterPro" id="IPR003661">
    <property type="entry name" value="HisK_dim/P_dom"/>
</dbReference>
<dbReference type="SUPFAM" id="SSF55781">
    <property type="entry name" value="GAF domain-like"/>
    <property type="match status" value="1"/>
</dbReference>
<evidence type="ECO:0000256" key="8">
    <source>
        <dbReference type="ARBA" id="ARBA00022840"/>
    </source>
</evidence>
<dbReference type="InterPro" id="IPR036097">
    <property type="entry name" value="HisK_dim/P_sf"/>
</dbReference>
<dbReference type="CDD" id="cd00082">
    <property type="entry name" value="HisKA"/>
    <property type="match status" value="1"/>
</dbReference>
<proteinExistence type="inferred from homology"/>
<dbReference type="Gene3D" id="3.40.50.2300">
    <property type="match status" value="2"/>
</dbReference>
<dbReference type="PRINTS" id="PR00344">
    <property type="entry name" value="BCTRLSENSOR"/>
</dbReference>
<dbReference type="Pfam" id="PF01590">
    <property type="entry name" value="GAF"/>
    <property type="match status" value="1"/>
</dbReference>
<dbReference type="CDD" id="cd17546">
    <property type="entry name" value="REC_hyHK_CKI1_RcsC-like"/>
    <property type="match status" value="1"/>
</dbReference>
<dbReference type="Pfam" id="PF02518">
    <property type="entry name" value="HATPase_c"/>
    <property type="match status" value="1"/>
</dbReference>
<sequence length="860" mass="98181">MEKDVRETKILFFDDRPEQLQELFNILIHKGYSVQRSNFQPEEILPRVLLEVPDIIVLNVTLRETETYTICHHLKSNERTENIPIIFINFINNIHEKLKYLRLGIFDYITQPTTEEEILLRIENQLKTQKWQKQLKEQNLQLQNEIKSREFAEIELRESAERERAISHVIQSMRQSLDLKTIFAATTQELRQVLNCDRVVVYRFNPDWSGEFIAESVGKSWASIIEANQSNPDLTKNALENERCIIQLFNSQDNQVLDTYMQETQGGVYNQGTSFLCVPDIYKADFDSCYINLLERFQAKAYITVPIFCGQQLWGLLASYQNSNTRNWKTGEINIVVQIGNQLGVALQQVELLAKTQEQSTALQQAVIAADAANHAKSEFLANMSHELRTPLNAILGFTQLMSRDRKLSRETQQNLEIINRAGEHLLSLINDILEMSKIEAGRTTLNINSFDLYHLLNNLQQMLHLRAVSKGLELVFELDANLPQNVKTDASKLRQVLLNLLGNAIKFTNSGRVTLRARLEAGIWGLGSGKETSQSLIFEVQDTGLGIAPHEMDLLFEPFGQTETGRESQQGTGLGLAICRKYLHLMGGEIGVRSTLGEGSTFAFHIPIELTCQSENIISPVPKRVIGLAPNQPEYRILVVDDASDSRLLLVKLLSAIGFKVREANNGTQAILEWESWHPQIIFMDMRMPVMDGYEATRQIKAREKTLGMSHSQTPNRNRQFPTIIIALTASAFEEQSTFMIQAGCNDFIKKPFREEFLLEKLKQYLGLQYLYEEENSSVEDVNNYVSEDFFLELCQMSPEWLRELNHAAAQCSDELILKFIEQIPAEYALLASALTDLAHNFYFEKIMQLTDLALSGNL</sequence>
<dbReference type="SUPFAM" id="SSF55874">
    <property type="entry name" value="ATPase domain of HSP90 chaperone/DNA topoisomerase II/histidine kinase"/>
    <property type="match status" value="1"/>
</dbReference>
<dbReference type="FunFam" id="1.10.287.130:FF:000002">
    <property type="entry name" value="Two-component osmosensing histidine kinase"/>
    <property type="match status" value="1"/>
</dbReference>
<keyword evidence="4 13" id="KW-0597">Phosphoprotein</keyword>
<evidence type="ECO:0000256" key="10">
    <source>
        <dbReference type="ARBA" id="ARBA00064003"/>
    </source>
</evidence>
<evidence type="ECO:0000259" key="16">
    <source>
        <dbReference type="PROSITE" id="PS50110"/>
    </source>
</evidence>
<evidence type="ECO:0000256" key="9">
    <source>
        <dbReference type="ARBA" id="ARBA00023012"/>
    </source>
</evidence>
<evidence type="ECO:0000256" key="2">
    <source>
        <dbReference type="ARBA" id="ARBA00006402"/>
    </source>
</evidence>
<dbReference type="InterPro" id="IPR005467">
    <property type="entry name" value="His_kinase_dom"/>
</dbReference>
<comment type="caution">
    <text evidence="17">The sequence shown here is derived from an EMBL/GenBank/DDBJ whole genome shotgun (WGS) entry which is preliminary data.</text>
</comment>
<evidence type="ECO:0000259" key="15">
    <source>
        <dbReference type="PROSITE" id="PS50109"/>
    </source>
</evidence>
<keyword evidence="6" id="KW-0547">Nucleotide-binding</keyword>
<name>A0A8S9TAN6_9CYAN</name>
<dbReference type="EC" id="2.7.13.3" evidence="3"/>
<feature type="domain" description="Histidine kinase" evidence="15">
    <location>
        <begin position="383"/>
        <end position="611"/>
    </location>
</feature>
<dbReference type="GO" id="GO:0000155">
    <property type="term" value="F:phosphorelay sensor kinase activity"/>
    <property type="evidence" value="ECO:0007669"/>
    <property type="project" value="InterPro"/>
</dbReference>
<reference evidence="17" key="2">
    <citation type="submission" date="2019-11" db="EMBL/GenBank/DDBJ databases">
        <title>Improved Assembly of Tolypothrix boutellei genome.</title>
        <authorList>
            <person name="Sarangi A.N."/>
            <person name="Mukherjee M."/>
            <person name="Ghosh S."/>
            <person name="Singh D."/>
            <person name="Das A."/>
            <person name="Kant S."/>
            <person name="Prusty A."/>
            <person name="Tripathy S."/>
        </authorList>
    </citation>
    <scope>NUCLEOTIDE SEQUENCE</scope>
    <source>
        <strain evidence="17">VB521301</strain>
    </source>
</reference>
<dbReference type="GO" id="GO:0005524">
    <property type="term" value="F:ATP binding"/>
    <property type="evidence" value="ECO:0007669"/>
    <property type="project" value="UniProtKB-KW"/>
</dbReference>
<evidence type="ECO:0000256" key="4">
    <source>
        <dbReference type="ARBA" id="ARBA00022553"/>
    </source>
</evidence>
<evidence type="ECO:0000256" key="1">
    <source>
        <dbReference type="ARBA" id="ARBA00000085"/>
    </source>
</evidence>
<dbReference type="Gene3D" id="3.30.450.40">
    <property type="match status" value="1"/>
</dbReference>
<keyword evidence="9" id="KW-0902">Two-component regulatory system</keyword>
<dbReference type="InterPro" id="IPR003594">
    <property type="entry name" value="HATPase_dom"/>
</dbReference>
<comment type="caution">
    <text evidence="13">Lacks conserved residue(s) required for the propagation of feature annotation.</text>
</comment>
<evidence type="ECO:0000259" key="14">
    <source>
        <dbReference type="PROSITE" id="PS50046"/>
    </source>
</evidence>
<dbReference type="InterPro" id="IPR011006">
    <property type="entry name" value="CheY-like_superfamily"/>
</dbReference>
<dbReference type="InterPro" id="IPR004358">
    <property type="entry name" value="Sig_transdc_His_kin-like_C"/>
</dbReference>
<dbReference type="Proteomes" id="UP000029738">
    <property type="component" value="Unassembled WGS sequence"/>
</dbReference>
<evidence type="ECO:0000256" key="12">
    <source>
        <dbReference type="ARBA" id="ARBA00074306"/>
    </source>
</evidence>
<evidence type="ECO:0000256" key="5">
    <source>
        <dbReference type="ARBA" id="ARBA00022679"/>
    </source>
</evidence>
<dbReference type="PROSITE" id="PS50109">
    <property type="entry name" value="HIS_KIN"/>
    <property type="match status" value="1"/>
</dbReference>
<evidence type="ECO:0000256" key="11">
    <source>
        <dbReference type="ARBA" id="ARBA00068150"/>
    </source>
</evidence>
<comment type="subunit">
    <text evidence="10">At low DSF concentrations, interacts with RpfF.</text>
</comment>
<feature type="domain" description="Phytochrome chromophore attachment site" evidence="14">
    <location>
        <begin position="178"/>
        <end position="342"/>
    </location>
</feature>
<feature type="domain" description="Response regulatory" evidence="16">
    <location>
        <begin position="637"/>
        <end position="767"/>
    </location>
</feature>
<dbReference type="SMART" id="SM00065">
    <property type="entry name" value="GAF"/>
    <property type="match status" value="1"/>
</dbReference>
<evidence type="ECO:0000256" key="6">
    <source>
        <dbReference type="ARBA" id="ARBA00022741"/>
    </source>
</evidence>
<dbReference type="InterPro" id="IPR029016">
    <property type="entry name" value="GAF-like_dom_sf"/>
</dbReference>
<keyword evidence="5" id="KW-0808">Transferase</keyword>
<organism evidence="17 18">
    <name type="scientific">Tolypothrix bouteillei VB521301</name>
    <dbReference type="NCBI Taxonomy" id="1479485"/>
    <lineage>
        <taxon>Bacteria</taxon>
        <taxon>Bacillati</taxon>
        <taxon>Cyanobacteriota</taxon>
        <taxon>Cyanophyceae</taxon>
        <taxon>Nostocales</taxon>
        <taxon>Tolypothrichaceae</taxon>
        <taxon>Tolypothrix</taxon>
    </lineage>
</organism>
<dbReference type="Pfam" id="PF00512">
    <property type="entry name" value="HisKA"/>
    <property type="match status" value="1"/>
</dbReference>
<keyword evidence="7" id="KW-0418">Kinase</keyword>
<dbReference type="SUPFAM" id="SSF52172">
    <property type="entry name" value="CheY-like"/>
    <property type="match status" value="2"/>
</dbReference>
<dbReference type="InterPro" id="IPR016132">
    <property type="entry name" value="Phyto_chromo_attachment"/>
</dbReference>
<keyword evidence="18" id="KW-1185">Reference proteome</keyword>
<dbReference type="InterPro" id="IPR003018">
    <property type="entry name" value="GAF"/>
</dbReference>
<dbReference type="AlphaFoldDB" id="A0A8S9TAN6"/>
<evidence type="ECO:0000313" key="18">
    <source>
        <dbReference type="Proteomes" id="UP000029738"/>
    </source>
</evidence>
<reference evidence="17" key="1">
    <citation type="journal article" date="2015" name="Genome Announc.">
        <title>Draft Genome Sequence of Tolypothrix boutellei Strain VB521301.</title>
        <authorList>
            <person name="Chandrababunaidu M.M."/>
            <person name="Singh D."/>
            <person name="Sen D."/>
            <person name="Bhan S."/>
            <person name="Das S."/>
            <person name="Gupta A."/>
            <person name="Adhikary S.P."/>
            <person name="Tripathy S."/>
        </authorList>
    </citation>
    <scope>NUCLEOTIDE SEQUENCE</scope>
    <source>
        <strain evidence="17">VB521301</strain>
    </source>
</reference>
<dbReference type="SUPFAM" id="SSF47384">
    <property type="entry name" value="Homodimeric domain of signal transducing histidine kinase"/>
    <property type="match status" value="1"/>
</dbReference>
<dbReference type="Pfam" id="PF00072">
    <property type="entry name" value="Response_reg"/>
    <property type="match status" value="2"/>
</dbReference>
<evidence type="ECO:0000313" key="17">
    <source>
        <dbReference type="EMBL" id="KAF3889631.1"/>
    </source>
</evidence>
<dbReference type="SMART" id="SM00448">
    <property type="entry name" value="REC"/>
    <property type="match status" value="2"/>
</dbReference>
<dbReference type="EMBL" id="JHEG04000001">
    <property type="protein sequence ID" value="KAF3889631.1"/>
    <property type="molecule type" value="Genomic_DNA"/>
</dbReference>
<dbReference type="Gene3D" id="1.10.287.130">
    <property type="match status" value="1"/>
</dbReference>
<comment type="similarity">
    <text evidence="2">In the N-terminal section; belongs to the phytochrome family.</text>
</comment>
<dbReference type="PANTHER" id="PTHR45339:SF1">
    <property type="entry name" value="HYBRID SIGNAL TRANSDUCTION HISTIDINE KINASE J"/>
    <property type="match status" value="1"/>
</dbReference>
<keyword evidence="8" id="KW-0067">ATP-binding</keyword>
<feature type="modified residue" description="4-aspartylphosphate" evidence="13">
    <location>
        <position position="686"/>
    </location>
</feature>
<evidence type="ECO:0000256" key="3">
    <source>
        <dbReference type="ARBA" id="ARBA00012438"/>
    </source>
</evidence>
<dbReference type="CDD" id="cd16922">
    <property type="entry name" value="HATPase_EvgS-ArcB-TorS-like"/>
    <property type="match status" value="1"/>
</dbReference>
<accession>A0A8S9TAN6</accession>
<feature type="domain" description="Response regulatory" evidence="16">
    <location>
        <begin position="9"/>
        <end position="126"/>
    </location>
</feature>